<accession>A0AAE1FKT8</accession>
<dbReference type="InterPro" id="IPR049012">
    <property type="entry name" value="Mutator_transp_dom"/>
</dbReference>
<protein>
    <recommendedName>
        <fullName evidence="1">Mutator-like transposase domain-containing protein</fullName>
    </recommendedName>
</protein>
<dbReference type="AlphaFoldDB" id="A0AAE1FKT8"/>
<proteinExistence type="predicted"/>
<evidence type="ECO:0000313" key="3">
    <source>
        <dbReference type="Proteomes" id="UP001286313"/>
    </source>
</evidence>
<gene>
    <name evidence="2" type="ORF">Pcinc_019810</name>
</gene>
<dbReference type="Pfam" id="PF20700">
    <property type="entry name" value="Mutator"/>
    <property type="match status" value="1"/>
</dbReference>
<comment type="caution">
    <text evidence="2">The sequence shown here is derived from an EMBL/GenBank/DDBJ whole genome shotgun (WGS) entry which is preliminary data.</text>
</comment>
<sequence>MPNAKKKKLYVLCKENKPESAVVVDEEYVIQRKNDSEEVMTQFACGKCLGGEIKISFAQRDLDCKIDVVCDECGNDELNDSEVTDDAPVNNTTVYSNMENGNGYVDMNRFLGNMSMGPIEDEYYHYAAVVTDTVSVKAASVLQSSINNVKKRYSQQLKVAPDKDGVYNIKVFFDWSFYKEGPKKMFAIGVVIDAETGLVIDYETVSRYCEQCTKKRNTLTTDTINKNEFDAWFTQHKDECMKNYEGNTTGMETAAAMKLFGRSLDRKLRYKVFISDGDNTTYHALCRMNGGEGPYGNVKVEKEQMMCDYNVGYKESNVVTLLGFPNTTITNTHLELTHRKREMLTNKRKRKRDELVVNGADHT</sequence>
<reference evidence="2" key="1">
    <citation type="submission" date="2023-10" db="EMBL/GenBank/DDBJ databases">
        <title>Genome assemblies of two species of porcelain crab, Petrolisthes cinctipes and Petrolisthes manimaculis (Anomura: Porcellanidae).</title>
        <authorList>
            <person name="Angst P."/>
        </authorList>
    </citation>
    <scope>NUCLEOTIDE SEQUENCE</scope>
    <source>
        <strain evidence="2">PB745_01</strain>
        <tissue evidence="2">Gill</tissue>
    </source>
</reference>
<organism evidence="2 3">
    <name type="scientific">Petrolisthes cinctipes</name>
    <name type="common">Flat porcelain crab</name>
    <dbReference type="NCBI Taxonomy" id="88211"/>
    <lineage>
        <taxon>Eukaryota</taxon>
        <taxon>Metazoa</taxon>
        <taxon>Ecdysozoa</taxon>
        <taxon>Arthropoda</taxon>
        <taxon>Crustacea</taxon>
        <taxon>Multicrustacea</taxon>
        <taxon>Malacostraca</taxon>
        <taxon>Eumalacostraca</taxon>
        <taxon>Eucarida</taxon>
        <taxon>Decapoda</taxon>
        <taxon>Pleocyemata</taxon>
        <taxon>Anomura</taxon>
        <taxon>Galatheoidea</taxon>
        <taxon>Porcellanidae</taxon>
        <taxon>Petrolisthes</taxon>
    </lineage>
</organism>
<dbReference type="Proteomes" id="UP001286313">
    <property type="component" value="Unassembled WGS sequence"/>
</dbReference>
<dbReference type="EMBL" id="JAWQEG010001981">
    <property type="protein sequence ID" value="KAK3875315.1"/>
    <property type="molecule type" value="Genomic_DNA"/>
</dbReference>
<evidence type="ECO:0000313" key="2">
    <source>
        <dbReference type="EMBL" id="KAK3875315.1"/>
    </source>
</evidence>
<name>A0AAE1FKT8_PETCI</name>
<evidence type="ECO:0000259" key="1">
    <source>
        <dbReference type="Pfam" id="PF20700"/>
    </source>
</evidence>
<feature type="domain" description="Mutator-like transposase" evidence="1">
    <location>
        <begin position="62"/>
        <end position="303"/>
    </location>
</feature>
<keyword evidence="3" id="KW-1185">Reference proteome</keyword>